<evidence type="ECO:0000313" key="3">
    <source>
        <dbReference type="Proteomes" id="UP000054538"/>
    </source>
</evidence>
<dbReference type="InterPro" id="IPR036322">
    <property type="entry name" value="WD40_repeat_dom_sf"/>
</dbReference>
<proteinExistence type="predicted"/>
<evidence type="ECO:0000313" key="2">
    <source>
        <dbReference type="EMBL" id="KIK98529.1"/>
    </source>
</evidence>
<dbReference type="InterPro" id="IPR015943">
    <property type="entry name" value="WD40/YVTN_repeat-like_dom_sf"/>
</dbReference>
<dbReference type="PANTHER" id="PTHR44099">
    <property type="entry name" value="RABCONNECTIN-3B, ISOFORM A"/>
    <property type="match status" value="1"/>
</dbReference>
<reference evidence="3" key="2">
    <citation type="submission" date="2015-01" db="EMBL/GenBank/DDBJ databases">
        <title>Evolutionary Origins and Diversification of the Mycorrhizal Mutualists.</title>
        <authorList>
            <consortium name="DOE Joint Genome Institute"/>
            <consortium name="Mycorrhizal Genomics Consortium"/>
            <person name="Kohler A."/>
            <person name="Kuo A."/>
            <person name="Nagy L.G."/>
            <person name="Floudas D."/>
            <person name="Copeland A."/>
            <person name="Barry K.W."/>
            <person name="Cichocki N."/>
            <person name="Veneault-Fourrey C."/>
            <person name="LaButti K."/>
            <person name="Lindquist E.A."/>
            <person name="Lipzen A."/>
            <person name="Lundell T."/>
            <person name="Morin E."/>
            <person name="Murat C."/>
            <person name="Riley R."/>
            <person name="Ohm R."/>
            <person name="Sun H."/>
            <person name="Tunlid A."/>
            <person name="Henrissat B."/>
            <person name="Grigoriev I.V."/>
            <person name="Hibbett D.S."/>
            <person name="Martin F."/>
        </authorList>
    </citation>
    <scope>NUCLEOTIDE SEQUENCE [LARGE SCALE GENOMIC DNA]</scope>
    <source>
        <strain evidence="3">Ve08.2h10</strain>
    </source>
</reference>
<feature type="region of interest" description="Disordered" evidence="1">
    <location>
        <begin position="14"/>
        <end position="33"/>
    </location>
</feature>
<organism evidence="2 3">
    <name type="scientific">Paxillus rubicundulus Ve08.2h10</name>
    <dbReference type="NCBI Taxonomy" id="930991"/>
    <lineage>
        <taxon>Eukaryota</taxon>
        <taxon>Fungi</taxon>
        <taxon>Dikarya</taxon>
        <taxon>Basidiomycota</taxon>
        <taxon>Agaricomycotina</taxon>
        <taxon>Agaricomycetes</taxon>
        <taxon>Agaricomycetidae</taxon>
        <taxon>Boletales</taxon>
        <taxon>Paxilineae</taxon>
        <taxon>Paxillaceae</taxon>
        <taxon>Paxillus</taxon>
    </lineage>
</organism>
<evidence type="ECO:0000256" key="1">
    <source>
        <dbReference type="SAM" id="MobiDB-lite"/>
    </source>
</evidence>
<gene>
    <name evidence="2" type="ORF">PAXRUDRAFT_800852</name>
</gene>
<protein>
    <submittedName>
        <fullName evidence="2">Uncharacterized protein</fullName>
    </submittedName>
</protein>
<dbReference type="Proteomes" id="UP000054538">
    <property type="component" value="Unassembled WGS sequence"/>
</dbReference>
<dbReference type="HOGENOM" id="CLU_001665_1_0_1"/>
<dbReference type="SUPFAM" id="SSF50978">
    <property type="entry name" value="WD40 repeat-like"/>
    <property type="match status" value="1"/>
</dbReference>
<dbReference type="GO" id="GO:0005737">
    <property type="term" value="C:cytoplasm"/>
    <property type="evidence" value="ECO:0007669"/>
    <property type="project" value="TreeGrafter"/>
</dbReference>
<dbReference type="OrthoDB" id="338622at2759"/>
<dbReference type="InterPro" id="IPR001680">
    <property type="entry name" value="WD40_rpt"/>
</dbReference>
<dbReference type="InterPro" id="IPR049916">
    <property type="entry name" value="WDR72-like"/>
</dbReference>
<feature type="region of interest" description="Disordered" evidence="1">
    <location>
        <begin position="84"/>
        <end position="145"/>
    </location>
</feature>
<dbReference type="InterPro" id="IPR016024">
    <property type="entry name" value="ARM-type_fold"/>
</dbReference>
<dbReference type="Gene3D" id="2.130.10.10">
    <property type="entry name" value="YVTN repeat-like/Quinoprotein amine dehydrogenase"/>
    <property type="match status" value="2"/>
</dbReference>
<keyword evidence="3" id="KW-1185">Reference proteome</keyword>
<name>A0A0D0E8H7_9AGAM</name>
<dbReference type="Pfam" id="PF00400">
    <property type="entry name" value="WD40"/>
    <property type="match status" value="1"/>
</dbReference>
<dbReference type="InParanoid" id="A0A0D0E8H7"/>
<dbReference type="SUPFAM" id="SSF48371">
    <property type="entry name" value="ARM repeat"/>
    <property type="match status" value="1"/>
</dbReference>
<dbReference type="SMART" id="SM00320">
    <property type="entry name" value="WD40"/>
    <property type="match status" value="4"/>
</dbReference>
<accession>A0A0D0E8H7</accession>
<reference evidence="2 3" key="1">
    <citation type="submission" date="2014-04" db="EMBL/GenBank/DDBJ databases">
        <authorList>
            <consortium name="DOE Joint Genome Institute"/>
            <person name="Kuo A."/>
            <person name="Kohler A."/>
            <person name="Jargeat P."/>
            <person name="Nagy L.G."/>
            <person name="Floudas D."/>
            <person name="Copeland A."/>
            <person name="Barry K.W."/>
            <person name="Cichocki N."/>
            <person name="Veneault-Fourrey C."/>
            <person name="LaButti K."/>
            <person name="Lindquist E.A."/>
            <person name="Lipzen A."/>
            <person name="Lundell T."/>
            <person name="Morin E."/>
            <person name="Murat C."/>
            <person name="Sun H."/>
            <person name="Tunlid A."/>
            <person name="Henrissat B."/>
            <person name="Grigoriev I.V."/>
            <person name="Hibbett D.S."/>
            <person name="Martin F."/>
            <person name="Nordberg H.P."/>
            <person name="Cantor M.N."/>
            <person name="Hua S.X."/>
        </authorList>
    </citation>
    <scope>NUCLEOTIDE SEQUENCE [LARGE SCALE GENOMIC DNA]</scope>
    <source>
        <strain evidence="2 3">Ve08.2h10</strain>
    </source>
</reference>
<feature type="compositionally biased region" description="Polar residues" evidence="1">
    <location>
        <begin position="15"/>
        <end position="33"/>
    </location>
</feature>
<dbReference type="STRING" id="930991.A0A0D0E8H7"/>
<sequence length="1439" mass="155869">MLVPLTFPTPLCLSGQPNSQTSVTEQNFTDEASSKVTAWRLDRASRPLRVAAGGEFGSIYLFGTPTPGDPTVPQSVLRAHSPTATTTVQSGLGASSSPSPSSPASPSPSRRHSRALQSPSSLSLNQALMKPSARSRVVSGVSHEQVQAPRNFVDFEDEPERLKDLLKSNALNKQTRERGLVDALLSSLEKGSAIERQPPLPPSPALLPSNLEPISPGSSKGRVDPRFLLSATNSPIITPRSISAPPSPLAAALQTVDIDEDAITLIAHVLPPRCGVGHGITDLVCPERIGLLISLQESGDLTVFDHDGVCIGTAQCETAAQLRNNTSRWTRLRVVQIEEKAYLILACASYRPPYPYVFGLTDTADEIPKKDGDFSLFELRVGDPYGVHPASLELLSHWQVDGQAEASDLLRNEIDGSLSFIYINNAYHVISQPMTIIAGFEVPARARSLTLSSTHSRDEPKSLTIPNPFKALGSRSSENIGSPDSHRDGIVPESLAPNTEFSRLRFGQECDAGPVILSSSPNALRGLCGQYAIRTTGIFGVSWTDSEIITFHLQTDGMTLCNSFALPLEGIEKIWDVRFADGETFVVFGNTARWYKLVSVGANGHPTGDSTDAKLQPVPTRTVSLRTPIAVSLIGASNELLTLRHTSSGRKEISIHASAASTPLSRDATRQRLWRTQLAALSQQSYATLTAVLPLELNLIILGYSDGHVRQTSFSALALTRRTSPLGFSPPIEGSLFHRTSDISISASIQSLHLIRNERSGDRFIVGGSDDGGISVWTLQGLKLCARFVQFIAPLLHVVQIRQQEENAGPLRGCALCVSADGTIAVIAVDGFELLYVIPGASSPLSCIRCGGGEGHDLLMVLYADGSARLWDIKTGEFRRAMDKEKAKEALRSPGWFEIPVDDRDTRPSTCISNLSSGYTGVDSICTLTIALERFMKFTAVDAKASSATPVSAVKNSPQSSPLTHLRTLLSTLLTPGLSPDIDEVCETKLGVISSSGSVGHSSSAWCISETVSASRALLIVATLKTMALYDEICDDCQTMIMFYATSLATVVGPLFKAPCVIHLARQWLDSSNELRHAARVLFDAGIVRLSDEESVALVDAWQHHLPSLQPSAEQDSKQSGLALFLCGYMAVEKYSLLSTSSLVDTSNSIVLYLHDDSSSYRALAIDLCAKGFQIWQHYVDAMVMLRALSALTTSARKENMPMQNVGPQARLAVLQIASSNTPLFMTTLTLDILNPKTLEHRKGVMQLVAFLIRKKPLILYPNLPRLMEAVVKSLDPNSTSSRDAVLDTATEIFGHVVKTFPTIDFHMATQRLAVGSSEGAFIMYDLKTATQLYVLEGHKKRPAACSFSPDGRRLVTVSLEEGVVLVWKVGSSFTSFFKPGAPPRQGHSGSHPYKTLPFNVGDEANMTIAGTLEWVRFEWPSERSVRLRIRESTLSFSA</sequence>
<feature type="compositionally biased region" description="Polar residues" evidence="1">
    <location>
        <begin position="116"/>
        <end position="126"/>
    </location>
</feature>
<dbReference type="EMBL" id="KN824889">
    <property type="protein sequence ID" value="KIK98529.1"/>
    <property type="molecule type" value="Genomic_DNA"/>
</dbReference>
<feature type="compositionally biased region" description="Polar residues" evidence="1">
    <location>
        <begin position="84"/>
        <end position="93"/>
    </location>
</feature>
<feature type="region of interest" description="Disordered" evidence="1">
    <location>
        <begin position="192"/>
        <end position="219"/>
    </location>
</feature>
<feature type="region of interest" description="Disordered" evidence="1">
    <location>
        <begin position="452"/>
        <end position="492"/>
    </location>
</feature>
<dbReference type="PANTHER" id="PTHR44099:SF4">
    <property type="entry name" value="RABCONNECTIN-3B, ISOFORM A"/>
    <property type="match status" value="1"/>
</dbReference>